<comment type="caution">
    <text evidence="10">The sequence shown here is derived from an EMBL/GenBank/DDBJ whole genome shotgun (WGS) entry which is preliminary data.</text>
</comment>
<proteinExistence type="predicted"/>
<dbReference type="Gene3D" id="3.40.50.300">
    <property type="entry name" value="P-loop containing nucleotide triphosphate hydrolases"/>
    <property type="match status" value="1"/>
</dbReference>
<feature type="transmembrane region" description="Helical" evidence="8">
    <location>
        <begin position="227"/>
        <end position="251"/>
    </location>
</feature>
<dbReference type="InterPro" id="IPR003593">
    <property type="entry name" value="AAA+_ATPase"/>
</dbReference>
<keyword evidence="2" id="KW-1003">Cell membrane</keyword>
<evidence type="ECO:0000313" key="11">
    <source>
        <dbReference type="Proteomes" id="UP000472335"/>
    </source>
</evidence>
<reference evidence="10 11" key="1">
    <citation type="submission" date="2020-02" db="EMBL/GenBank/DDBJ databases">
        <title>Whole-genome analyses of novel actinobacteria.</title>
        <authorList>
            <person name="Sahin N."/>
            <person name="Gencbay T."/>
        </authorList>
    </citation>
    <scope>NUCLEOTIDE SEQUENCE [LARGE SCALE GENOMIC DNA]</scope>
    <source>
        <strain evidence="10 11">HC44</strain>
    </source>
</reference>
<dbReference type="CDD" id="cd06581">
    <property type="entry name" value="TM_PBP1_LivM_like"/>
    <property type="match status" value="1"/>
</dbReference>
<dbReference type="InterPro" id="IPR003439">
    <property type="entry name" value="ABC_transporter-like_ATP-bd"/>
</dbReference>
<evidence type="ECO:0000256" key="5">
    <source>
        <dbReference type="ARBA" id="ARBA00022840"/>
    </source>
</evidence>
<feature type="transmembrane region" description="Helical" evidence="8">
    <location>
        <begin position="77"/>
        <end position="96"/>
    </location>
</feature>
<dbReference type="CDD" id="cd03219">
    <property type="entry name" value="ABC_Mj1267_LivG_branched"/>
    <property type="match status" value="1"/>
</dbReference>
<dbReference type="GO" id="GO:0005886">
    <property type="term" value="C:plasma membrane"/>
    <property type="evidence" value="ECO:0007669"/>
    <property type="project" value="UniProtKB-SubCell"/>
</dbReference>
<name>A0A6G4VCP4_9ACTN</name>
<keyword evidence="5 10" id="KW-0067">ATP-binding</keyword>
<dbReference type="Pfam" id="PF00005">
    <property type="entry name" value="ABC_tran"/>
    <property type="match status" value="1"/>
</dbReference>
<dbReference type="PANTHER" id="PTHR30482">
    <property type="entry name" value="HIGH-AFFINITY BRANCHED-CHAIN AMINO ACID TRANSPORT SYSTEM PERMEASE"/>
    <property type="match status" value="1"/>
</dbReference>
<organism evidence="10 11">
    <name type="scientific">Streptomyces scabichelini</name>
    <dbReference type="NCBI Taxonomy" id="2711217"/>
    <lineage>
        <taxon>Bacteria</taxon>
        <taxon>Bacillati</taxon>
        <taxon>Actinomycetota</taxon>
        <taxon>Actinomycetes</taxon>
        <taxon>Kitasatosporales</taxon>
        <taxon>Streptomycetaceae</taxon>
        <taxon>Streptomyces</taxon>
    </lineage>
</organism>
<evidence type="ECO:0000313" key="10">
    <source>
        <dbReference type="EMBL" id="NGO11587.1"/>
    </source>
</evidence>
<dbReference type="InterPro" id="IPR001851">
    <property type="entry name" value="ABC_transp_permease"/>
</dbReference>
<evidence type="ECO:0000256" key="1">
    <source>
        <dbReference type="ARBA" id="ARBA00004651"/>
    </source>
</evidence>
<dbReference type="PROSITE" id="PS50893">
    <property type="entry name" value="ABC_TRANSPORTER_2"/>
    <property type="match status" value="1"/>
</dbReference>
<dbReference type="InterPro" id="IPR043428">
    <property type="entry name" value="LivM-like"/>
</dbReference>
<dbReference type="SUPFAM" id="SSF52540">
    <property type="entry name" value="P-loop containing nucleoside triphosphate hydrolases"/>
    <property type="match status" value="1"/>
</dbReference>
<dbReference type="EMBL" id="JAAKZY010000109">
    <property type="protein sequence ID" value="NGO11587.1"/>
    <property type="molecule type" value="Genomic_DNA"/>
</dbReference>
<feature type="domain" description="ABC transporter" evidence="9">
    <location>
        <begin position="371"/>
        <end position="618"/>
    </location>
</feature>
<accession>A0A6G4VCP4</accession>
<feature type="transmembrane region" description="Helical" evidence="8">
    <location>
        <begin position="102"/>
        <end position="122"/>
    </location>
</feature>
<dbReference type="Proteomes" id="UP000472335">
    <property type="component" value="Unassembled WGS sequence"/>
</dbReference>
<dbReference type="Pfam" id="PF02653">
    <property type="entry name" value="BPD_transp_2"/>
    <property type="match status" value="1"/>
</dbReference>
<dbReference type="InterPro" id="IPR027417">
    <property type="entry name" value="P-loop_NTPase"/>
</dbReference>
<evidence type="ECO:0000256" key="8">
    <source>
        <dbReference type="SAM" id="Phobius"/>
    </source>
</evidence>
<evidence type="ECO:0000256" key="6">
    <source>
        <dbReference type="ARBA" id="ARBA00022989"/>
    </source>
</evidence>
<keyword evidence="4" id="KW-0547">Nucleotide-binding</keyword>
<gene>
    <name evidence="10" type="ORF">G5C60_29335</name>
</gene>
<comment type="subcellular location">
    <subcellularLocation>
        <location evidence="1">Cell membrane</location>
        <topology evidence="1">Multi-pass membrane protein</topology>
    </subcellularLocation>
</comment>
<dbReference type="PANTHER" id="PTHR30482:SF10">
    <property type="entry name" value="HIGH-AFFINITY BRANCHED-CHAIN AMINO ACID TRANSPORT PROTEIN BRAE"/>
    <property type="match status" value="1"/>
</dbReference>
<evidence type="ECO:0000256" key="4">
    <source>
        <dbReference type="ARBA" id="ARBA00022741"/>
    </source>
</evidence>
<evidence type="ECO:0000256" key="7">
    <source>
        <dbReference type="ARBA" id="ARBA00023136"/>
    </source>
</evidence>
<keyword evidence="7 8" id="KW-0472">Membrane</keyword>
<dbReference type="SMART" id="SM00382">
    <property type="entry name" value="AAA"/>
    <property type="match status" value="1"/>
</dbReference>
<feature type="transmembrane region" description="Helical" evidence="8">
    <location>
        <begin position="301"/>
        <end position="324"/>
    </location>
</feature>
<dbReference type="AlphaFoldDB" id="A0A6G4VCP4"/>
<dbReference type="RefSeq" id="WP_165263945.1">
    <property type="nucleotide sequence ID" value="NZ_JAAKZY010000109.1"/>
</dbReference>
<keyword evidence="6 8" id="KW-1133">Transmembrane helix</keyword>
<keyword evidence="11" id="KW-1185">Reference proteome</keyword>
<protein>
    <submittedName>
        <fullName evidence="10">Branched-chain amino acid ABC transporter ATP-binding protein/permease</fullName>
    </submittedName>
</protein>
<dbReference type="GO" id="GO:0016887">
    <property type="term" value="F:ATP hydrolysis activity"/>
    <property type="evidence" value="ECO:0007669"/>
    <property type="project" value="InterPro"/>
</dbReference>
<dbReference type="GO" id="GO:0005524">
    <property type="term" value="F:ATP binding"/>
    <property type="evidence" value="ECO:0007669"/>
    <property type="project" value="UniProtKB-KW"/>
</dbReference>
<evidence type="ECO:0000256" key="2">
    <source>
        <dbReference type="ARBA" id="ARBA00022475"/>
    </source>
</evidence>
<sequence length="627" mass="65752">MSDRTSRPTPRRTSRGPGALSAPAARALVLAAPLALAAALPLLVRDTYVLHVATVVGIYTLIAMGLNVLFGYTGQVSLGHGALVAVGAYTAAVLTVDHGWSFWAAAPLATAVASGVGGLMALPALRLSSWHLALITLAFAMVVNSLLTELRDLTGGFAGILGIPLPELNGVPLTEQELYWLVLALVLLAAVLISNVLRSRIGRALVGVRDAPDAVRTVGASPVRLKVFAFCLSAALAGLGGALLATTRGLVTPDDFPIEFSLFFLLVVIIGGAGRMSGPFIGTLAFFVVPEVLDELAEWRLLIYAVALLVLIAYAPHGIAGAWAEHWPRLAGRLAALNRFGSGAGHRDAPPPAVAEHRLPVACHPKGGLRLRTVDLRRSFGGVRALNGVELAAAPGTIHAVVGPNGSGKTTLLNTVTGLVRPDHGQVLLDEAEVGRRATERIARLGVGRTFQTPLLLPGLSALENVLLGAYAREQATVVECALTLPRARRGSRALREEALGCLDFVGLTALADTPAGVLPHGNQRLLEIARALMAHPRLLLMDEPAAGLSHTELAALDRLLRELRSRDLTVVLVEHHIELVAGIADQVTVLDAGSTLVSAEPSVALRDDRVLKAYLGSGASSHVQEF</sequence>
<feature type="transmembrane region" description="Helical" evidence="8">
    <location>
        <begin position="47"/>
        <end position="70"/>
    </location>
</feature>
<dbReference type="GO" id="GO:0015658">
    <property type="term" value="F:branched-chain amino acid transmembrane transporter activity"/>
    <property type="evidence" value="ECO:0007669"/>
    <property type="project" value="InterPro"/>
</dbReference>
<feature type="transmembrane region" description="Helical" evidence="8">
    <location>
        <begin position="263"/>
        <end position="289"/>
    </location>
</feature>
<evidence type="ECO:0000256" key="3">
    <source>
        <dbReference type="ARBA" id="ARBA00022692"/>
    </source>
</evidence>
<feature type="transmembrane region" description="Helical" evidence="8">
    <location>
        <begin position="178"/>
        <end position="197"/>
    </location>
</feature>
<keyword evidence="3 8" id="KW-0812">Transmembrane</keyword>
<evidence type="ECO:0000259" key="9">
    <source>
        <dbReference type="PROSITE" id="PS50893"/>
    </source>
</evidence>
<feature type="transmembrane region" description="Helical" evidence="8">
    <location>
        <begin position="129"/>
        <end position="147"/>
    </location>
</feature>